<feature type="transmembrane region" description="Helical" evidence="1">
    <location>
        <begin position="15"/>
        <end position="32"/>
    </location>
</feature>
<reference evidence="2" key="2">
    <citation type="submission" date="2020-05" db="UniProtKB">
        <authorList>
            <consortium name="EnsemblMetazoa"/>
        </authorList>
    </citation>
    <scope>IDENTIFICATION</scope>
    <source>
        <strain evidence="2">IAEA</strain>
    </source>
</reference>
<proteinExistence type="predicted"/>
<evidence type="ECO:0000313" key="3">
    <source>
        <dbReference type="Proteomes" id="UP000092445"/>
    </source>
</evidence>
<keyword evidence="1" id="KW-1133">Transmembrane helix</keyword>
<evidence type="ECO:0000256" key="1">
    <source>
        <dbReference type="SAM" id="Phobius"/>
    </source>
</evidence>
<sequence length="171" mass="20088">MKNVCNAKIKSSKEHFIVILARIVSITISMVFKQFSTQKFIRIHHHHHHHHHHEKLAHCYRKVHFPSDCDDGMVQENNIVDMLKTNKRIEVETLHILRVCKIQLTQKLKSTDHAQWLDFVEWSSEQQQVDADFSNGIVKRLFLSAAAFMETCIYPINTLLCTLHESIKHEN</sequence>
<keyword evidence="1" id="KW-0812">Transmembrane</keyword>
<reference evidence="3" key="1">
    <citation type="submission" date="2014-03" db="EMBL/GenBank/DDBJ databases">
        <authorList>
            <person name="Aksoy S."/>
            <person name="Warren W."/>
            <person name="Wilson R.K."/>
        </authorList>
    </citation>
    <scope>NUCLEOTIDE SEQUENCE [LARGE SCALE GENOMIC DNA]</scope>
    <source>
        <strain evidence="3">IAEA</strain>
    </source>
</reference>
<evidence type="ECO:0000313" key="2">
    <source>
        <dbReference type="EnsemblMetazoa" id="GPAI011835-PA"/>
    </source>
</evidence>
<dbReference type="VEuPathDB" id="VectorBase:GPAI011835"/>
<dbReference type="Proteomes" id="UP000092445">
    <property type="component" value="Unassembled WGS sequence"/>
</dbReference>
<name>A0A1A9ZE43_GLOPL</name>
<organism evidence="2 3">
    <name type="scientific">Glossina pallidipes</name>
    <name type="common">Tsetse fly</name>
    <dbReference type="NCBI Taxonomy" id="7398"/>
    <lineage>
        <taxon>Eukaryota</taxon>
        <taxon>Metazoa</taxon>
        <taxon>Ecdysozoa</taxon>
        <taxon>Arthropoda</taxon>
        <taxon>Hexapoda</taxon>
        <taxon>Insecta</taxon>
        <taxon>Pterygota</taxon>
        <taxon>Neoptera</taxon>
        <taxon>Endopterygota</taxon>
        <taxon>Diptera</taxon>
        <taxon>Brachycera</taxon>
        <taxon>Muscomorpha</taxon>
        <taxon>Hippoboscoidea</taxon>
        <taxon>Glossinidae</taxon>
        <taxon>Glossina</taxon>
    </lineage>
</organism>
<keyword evidence="3" id="KW-1185">Reference proteome</keyword>
<dbReference type="AlphaFoldDB" id="A0A1A9ZE43"/>
<protein>
    <submittedName>
        <fullName evidence="2">Uncharacterized protein</fullName>
    </submittedName>
</protein>
<dbReference type="EnsemblMetazoa" id="GPAI011835-RA">
    <property type="protein sequence ID" value="GPAI011835-PA"/>
    <property type="gene ID" value="GPAI011835"/>
</dbReference>
<keyword evidence="1" id="KW-0472">Membrane</keyword>
<accession>A0A1A9ZE43</accession>